<gene>
    <name evidence="2" type="ORF">NCTC12410_00157</name>
</gene>
<dbReference type="Proteomes" id="UP000254841">
    <property type="component" value="Unassembled WGS sequence"/>
</dbReference>
<evidence type="ECO:0000256" key="1">
    <source>
        <dbReference type="SAM" id="Phobius"/>
    </source>
</evidence>
<sequence length="135" mass="15303">MYNQGFYAIILMIACGFGFVIFVFGFFMRSIFDKKPAPKPFTLKDFRKLIPNAKTQAQAQELIEQFVKKFGLFAPSSSDRQEWLDVVKELTSLEVIDTDKAAEVRERLSAKNPNIKKDISDAIGLALKTKKDTST</sequence>
<dbReference type="EMBL" id="UGHV01000001">
    <property type="protein sequence ID" value="STO96348.1"/>
    <property type="molecule type" value="Genomic_DNA"/>
</dbReference>
<keyword evidence="1" id="KW-0812">Transmembrane</keyword>
<dbReference type="OrthoDB" id="5325725at2"/>
<keyword evidence="1" id="KW-0472">Membrane</keyword>
<organism evidence="2 3">
    <name type="scientific">Helicobacter canis</name>
    <dbReference type="NCBI Taxonomy" id="29419"/>
    <lineage>
        <taxon>Bacteria</taxon>
        <taxon>Pseudomonadati</taxon>
        <taxon>Campylobacterota</taxon>
        <taxon>Epsilonproteobacteria</taxon>
        <taxon>Campylobacterales</taxon>
        <taxon>Helicobacteraceae</taxon>
        <taxon>Helicobacter</taxon>
    </lineage>
</organism>
<feature type="transmembrane region" description="Helical" evidence="1">
    <location>
        <begin position="6"/>
        <end position="27"/>
    </location>
</feature>
<reference evidence="2 3" key="1">
    <citation type="submission" date="2018-06" db="EMBL/GenBank/DDBJ databases">
        <authorList>
            <consortium name="Pathogen Informatics"/>
            <person name="Doyle S."/>
        </authorList>
    </citation>
    <scope>NUCLEOTIDE SEQUENCE [LARGE SCALE GENOMIC DNA]</scope>
    <source>
        <strain evidence="2 3">NCTC12410</strain>
    </source>
</reference>
<dbReference type="RefSeq" id="WP_115010691.1">
    <property type="nucleotide sequence ID" value="NZ_UGHV01000001.1"/>
</dbReference>
<evidence type="ECO:0000313" key="3">
    <source>
        <dbReference type="Proteomes" id="UP000254841"/>
    </source>
</evidence>
<keyword evidence="1" id="KW-1133">Transmembrane helix</keyword>
<dbReference type="AlphaFoldDB" id="A0A377J1V4"/>
<proteinExistence type="predicted"/>
<accession>A0A377J1V4</accession>
<protein>
    <submittedName>
        <fullName evidence="2">Periplasmic protein</fullName>
    </submittedName>
</protein>
<name>A0A377J1V4_9HELI</name>
<evidence type="ECO:0000313" key="2">
    <source>
        <dbReference type="EMBL" id="STO96348.1"/>
    </source>
</evidence>